<protein>
    <submittedName>
        <fullName evidence="3">DUF1566 domain-containing protein</fullName>
    </submittedName>
</protein>
<organism evidence="3 4">
    <name type="scientific">Pseudoalteromonas neustonica</name>
    <dbReference type="NCBI Taxonomy" id="1840331"/>
    <lineage>
        <taxon>Bacteria</taxon>
        <taxon>Pseudomonadati</taxon>
        <taxon>Pseudomonadota</taxon>
        <taxon>Gammaproteobacteria</taxon>
        <taxon>Alteromonadales</taxon>
        <taxon>Pseudoalteromonadaceae</taxon>
        <taxon>Pseudoalteromonas</taxon>
    </lineage>
</organism>
<evidence type="ECO:0000259" key="2">
    <source>
        <dbReference type="Pfam" id="PF07603"/>
    </source>
</evidence>
<reference evidence="3 4" key="1">
    <citation type="submission" date="2024-03" db="EMBL/GenBank/DDBJ databases">
        <title>Community enrichment and isolation of bacterial strains for fucoidan degradation.</title>
        <authorList>
            <person name="Sichert A."/>
        </authorList>
    </citation>
    <scope>NUCLEOTIDE SEQUENCE [LARGE SCALE GENOMIC DNA]</scope>
    <source>
        <strain evidence="3 4">AS81</strain>
    </source>
</reference>
<feature type="domain" description="Lcl C-terminal" evidence="2">
    <location>
        <begin position="48"/>
        <end position="171"/>
    </location>
</feature>
<keyword evidence="4" id="KW-1185">Reference proteome</keyword>
<dbReference type="EMBL" id="JBBMQU010000004">
    <property type="protein sequence ID" value="MEM5549734.1"/>
    <property type="molecule type" value="Genomic_DNA"/>
</dbReference>
<dbReference type="Proteomes" id="UP001388366">
    <property type="component" value="Unassembled WGS sequence"/>
</dbReference>
<keyword evidence="1" id="KW-0732">Signal</keyword>
<feature type="chain" id="PRO_5046002810" evidence="1">
    <location>
        <begin position="23"/>
        <end position="174"/>
    </location>
</feature>
<dbReference type="Pfam" id="PF07603">
    <property type="entry name" value="Lcl_C"/>
    <property type="match status" value="1"/>
</dbReference>
<sequence>MNTTLKFTTGLVSLCFLNNVIASDSCTNENTAIPYSTPSSDFTLHDNGTVTHNTTGLMWMRCSIGQTWEDESCTGDASGFTWQQALAQNDTAYAGYSDWQLPNKNELASVVEQHCYEPSINEVIFPDTPANHFWSSSPYAYTGSGAWGTDFYYGSVFYYVKFNYYHVRLVRARQ</sequence>
<dbReference type="InterPro" id="IPR011460">
    <property type="entry name" value="Lcl_C"/>
</dbReference>
<comment type="caution">
    <text evidence="3">The sequence shown here is derived from an EMBL/GenBank/DDBJ whole genome shotgun (WGS) entry which is preliminary data.</text>
</comment>
<dbReference type="RefSeq" id="WP_342883270.1">
    <property type="nucleotide sequence ID" value="NZ_JBBMQU010000004.1"/>
</dbReference>
<evidence type="ECO:0000313" key="3">
    <source>
        <dbReference type="EMBL" id="MEM5549734.1"/>
    </source>
</evidence>
<proteinExistence type="predicted"/>
<name>A0ABU9TY81_9GAMM</name>
<accession>A0ABU9TY81</accession>
<evidence type="ECO:0000313" key="4">
    <source>
        <dbReference type="Proteomes" id="UP001388366"/>
    </source>
</evidence>
<evidence type="ECO:0000256" key="1">
    <source>
        <dbReference type="SAM" id="SignalP"/>
    </source>
</evidence>
<feature type="signal peptide" evidence="1">
    <location>
        <begin position="1"/>
        <end position="22"/>
    </location>
</feature>
<dbReference type="PANTHER" id="PTHR35812:SF1">
    <property type="entry name" value="LIPOPROTEIN"/>
    <property type="match status" value="1"/>
</dbReference>
<gene>
    <name evidence="3" type="ORF">WNY63_03150</name>
</gene>
<dbReference type="PANTHER" id="PTHR35812">
    <property type="entry name" value="LIPOPROTEIN"/>
    <property type="match status" value="1"/>
</dbReference>